<accession>A0ABV9FRE7</accession>
<reference evidence="3" key="1">
    <citation type="journal article" date="2019" name="Int. J. Syst. Evol. Microbiol.">
        <title>The Global Catalogue of Microorganisms (GCM) 10K type strain sequencing project: providing services to taxonomists for standard genome sequencing and annotation.</title>
        <authorList>
            <consortium name="The Broad Institute Genomics Platform"/>
            <consortium name="The Broad Institute Genome Sequencing Center for Infectious Disease"/>
            <person name="Wu L."/>
            <person name="Ma J."/>
        </authorList>
    </citation>
    <scope>NUCLEOTIDE SEQUENCE [LARGE SCALE GENOMIC DNA]</scope>
    <source>
        <strain evidence="3">CCUG 54520</strain>
    </source>
</reference>
<evidence type="ECO:0000313" key="3">
    <source>
        <dbReference type="Proteomes" id="UP001595914"/>
    </source>
</evidence>
<dbReference type="RefSeq" id="WP_378417558.1">
    <property type="nucleotide sequence ID" value="NZ_JBHSFO010000005.1"/>
</dbReference>
<proteinExistence type="predicted"/>
<organism evidence="2 3">
    <name type="scientific">Rhodococcus kronopolitis</name>
    <dbReference type="NCBI Taxonomy" id="1460226"/>
    <lineage>
        <taxon>Bacteria</taxon>
        <taxon>Bacillati</taxon>
        <taxon>Actinomycetota</taxon>
        <taxon>Actinomycetes</taxon>
        <taxon>Mycobacteriales</taxon>
        <taxon>Nocardiaceae</taxon>
        <taxon>Rhodococcus</taxon>
    </lineage>
</organism>
<feature type="compositionally biased region" description="Low complexity" evidence="1">
    <location>
        <begin position="36"/>
        <end position="53"/>
    </location>
</feature>
<evidence type="ECO:0008006" key="4">
    <source>
        <dbReference type="Google" id="ProtNLM"/>
    </source>
</evidence>
<evidence type="ECO:0000256" key="1">
    <source>
        <dbReference type="SAM" id="MobiDB-lite"/>
    </source>
</evidence>
<sequence length="110" mass="11215">MTRRIAAAAFLAIAAVTQISGVVLTGTTPLAGAQGSTTSSAPTTSAAPTAMPSDEFISNKTDDPKDQPFCDDQAALANNLNKQGDSTRAESVVSTANMGGCRIYTFPSTT</sequence>
<gene>
    <name evidence="2" type="ORF">ACFO6S_13065</name>
</gene>
<protein>
    <recommendedName>
        <fullName evidence="4">Secreted protein</fullName>
    </recommendedName>
</protein>
<dbReference type="EMBL" id="JBHSFO010000005">
    <property type="protein sequence ID" value="MFC4604620.1"/>
    <property type="molecule type" value="Genomic_DNA"/>
</dbReference>
<comment type="caution">
    <text evidence="2">The sequence shown here is derived from an EMBL/GenBank/DDBJ whole genome shotgun (WGS) entry which is preliminary data.</text>
</comment>
<evidence type="ECO:0000313" key="2">
    <source>
        <dbReference type="EMBL" id="MFC4604620.1"/>
    </source>
</evidence>
<name>A0ABV9FRE7_9NOCA</name>
<dbReference type="Proteomes" id="UP001595914">
    <property type="component" value="Unassembled WGS sequence"/>
</dbReference>
<keyword evidence="3" id="KW-1185">Reference proteome</keyword>
<feature type="region of interest" description="Disordered" evidence="1">
    <location>
        <begin position="27"/>
        <end position="71"/>
    </location>
</feature>